<evidence type="ECO:0000313" key="2">
    <source>
        <dbReference type="Proteomes" id="UP000053238"/>
    </source>
</evidence>
<feature type="non-terminal residue" evidence="1">
    <location>
        <position position="1"/>
    </location>
</feature>
<feature type="non-terminal residue" evidence="1">
    <location>
        <position position="75"/>
    </location>
</feature>
<evidence type="ECO:0000313" key="1">
    <source>
        <dbReference type="EMBL" id="KFW89558.1"/>
    </source>
</evidence>
<name>A0A093QKW7_PHACA</name>
<proteinExistence type="predicted"/>
<sequence>DPEHGQKYHGGKQRRRGILTPISQECSCRQERPGFNEVSKSKTTSPQKTKAVSRWSGLLGSGASCSHTMGNLMMS</sequence>
<dbReference type="EMBL" id="KL423312">
    <property type="protein sequence ID" value="KFW89558.1"/>
    <property type="molecule type" value="Genomic_DNA"/>
</dbReference>
<dbReference type="Proteomes" id="UP000053238">
    <property type="component" value="Unassembled WGS sequence"/>
</dbReference>
<organism evidence="1 2">
    <name type="scientific">Phalacrocorax carbo</name>
    <name type="common">Great cormorant</name>
    <name type="synonym">Pelecanus carbo</name>
    <dbReference type="NCBI Taxonomy" id="9209"/>
    <lineage>
        <taxon>Eukaryota</taxon>
        <taxon>Metazoa</taxon>
        <taxon>Chordata</taxon>
        <taxon>Craniata</taxon>
        <taxon>Vertebrata</taxon>
        <taxon>Euteleostomi</taxon>
        <taxon>Archelosauria</taxon>
        <taxon>Archosauria</taxon>
        <taxon>Dinosauria</taxon>
        <taxon>Saurischia</taxon>
        <taxon>Theropoda</taxon>
        <taxon>Coelurosauria</taxon>
        <taxon>Aves</taxon>
        <taxon>Neognathae</taxon>
        <taxon>Neoaves</taxon>
        <taxon>Aequornithes</taxon>
        <taxon>Suliformes</taxon>
        <taxon>Phalacrocoracidae</taxon>
        <taxon>Phalacrocorax</taxon>
    </lineage>
</organism>
<gene>
    <name evidence="1" type="ORF">N336_12719</name>
</gene>
<dbReference type="AlphaFoldDB" id="A0A093QKW7"/>
<accession>A0A093QKW7</accession>
<reference evidence="1 2" key="1">
    <citation type="submission" date="2014-04" db="EMBL/GenBank/DDBJ databases">
        <title>Genome evolution of avian class.</title>
        <authorList>
            <person name="Zhang G."/>
            <person name="Li C."/>
        </authorList>
    </citation>
    <scope>NUCLEOTIDE SEQUENCE [LARGE SCALE GENOMIC DNA]</scope>
    <source>
        <strain evidence="1">BGI_N336</strain>
    </source>
</reference>
<protein>
    <submittedName>
        <fullName evidence="1">Uncharacterized protein</fullName>
    </submittedName>
</protein>
<keyword evidence="2" id="KW-1185">Reference proteome</keyword>